<protein>
    <submittedName>
        <fullName evidence="1">DUF4177 domain-containing protein</fullName>
    </submittedName>
</protein>
<dbReference type="EMBL" id="JBHSGP010000005">
    <property type="protein sequence ID" value="MFC4721084.1"/>
    <property type="molecule type" value="Genomic_DNA"/>
</dbReference>
<accession>A0ABV9N1E1</accession>
<dbReference type="Proteomes" id="UP001595953">
    <property type="component" value="Unassembled WGS sequence"/>
</dbReference>
<keyword evidence="2" id="KW-1185">Reference proteome</keyword>
<sequence>MKEYKVIKPSLGFRKRHEKLEDLINKYAKEGWTLKTITDNQHGGISYIVFEREKNR</sequence>
<evidence type="ECO:0000313" key="2">
    <source>
        <dbReference type="Proteomes" id="UP001595953"/>
    </source>
</evidence>
<dbReference type="InterPro" id="IPR025234">
    <property type="entry name" value="YjzH-like"/>
</dbReference>
<proteinExistence type="predicted"/>
<organism evidence="1 2">
    <name type="scientific">Geojedonia litorea</name>
    <dbReference type="NCBI Taxonomy" id="1268269"/>
    <lineage>
        <taxon>Bacteria</taxon>
        <taxon>Pseudomonadati</taxon>
        <taxon>Bacteroidota</taxon>
        <taxon>Flavobacteriia</taxon>
        <taxon>Flavobacteriales</taxon>
        <taxon>Flavobacteriaceae</taxon>
        <taxon>Geojedonia</taxon>
    </lineage>
</organism>
<dbReference type="RefSeq" id="WP_387960459.1">
    <property type="nucleotide sequence ID" value="NZ_JBHSGP010000005.1"/>
</dbReference>
<comment type="caution">
    <text evidence="1">The sequence shown here is derived from an EMBL/GenBank/DDBJ whole genome shotgun (WGS) entry which is preliminary data.</text>
</comment>
<gene>
    <name evidence="1" type="ORF">ACFO5O_02040</name>
</gene>
<reference evidence="2" key="1">
    <citation type="journal article" date="2019" name="Int. J. Syst. Evol. Microbiol.">
        <title>The Global Catalogue of Microorganisms (GCM) 10K type strain sequencing project: providing services to taxonomists for standard genome sequencing and annotation.</title>
        <authorList>
            <consortium name="The Broad Institute Genomics Platform"/>
            <consortium name="The Broad Institute Genome Sequencing Center for Infectious Disease"/>
            <person name="Wu L."/>
            <person name="Ma J."/>
        </authorList>
    </citation>
    <scope>NUCLEOTIDE SEQUENCE [LARGE SCALE GENOMIC DNA]</scope>
    <source>
        <strain evidence="2">CCUG 63682</strain>
    </source>
</reference>
<evidence type="ECO:0000313" key="1">
    <source>
        <dbReference type="EMBL" id="MFC4721084.1"/>
    </source>
</evidence>
<dbReference type="Pfam" id="PF13783">
    <property type="entry name" value="DUF4177"/>
    <property type="match status" value="1"/>
</dbReference>
<name>A0ABV9N1E1_9FLAO</name>